<feature type="active site" evidence="5">
    <location>
        <position position="414"/>
    </location>
</feature>
<evidence type="ECO:0000313" key="6">
    <source>
        <dbReference type="EMBL" id="BBH50697.1"/>
    </source>
</evidence>
<dbReference type="Pfam" id="PF03051">
    <property type="entry name" value="Peptidase_C1_2"/>
    <property type="match status" value="2"/>
</dbReference>
<dbReference type="InterPro" id="IPR004134">
    <property type="entry name" value="Peptidase_C1B"/>
</dbReference>
<evidence type="ECO:0000313" key="7">
    <source>
        <dbReference type="Proteomes" id="UP000273154"/>
    </source>
</evidence>
<feature type="active site" evidence="5">
    <location>
        <position position="436"/>
    </location>
</feature>
<accession>A0A3G9JYV9</accession>
<dbReference type="GO" id="GO:0005737">
    <property type="term" value="C:cytoplasm"/>
    <property type="evidence" value="ECO:0007669"/>
    <property type="project" value="TreeGrafter"/>
</dbReference>
<dbReference type="SUPFAM" id="SSF54001">
    <property type="entry name" value="Cysteine proteinases"/>
    <property type="match status" value="1"/>
</dbReference>
<name>A0A3G9JYV9_9ACTN</name>
<dbReference type="AlphaFoldDB" id="A0A3G9JYV9"/>
<protein>
    <recommendedName>
        <fullName evidence="4">Aminopeptidase</fullName>
    </recommendedName>
</protein>
<evidence type="ECO:0000256" key="1">
    <source>
        <dbReference type="ARBA" id="ARBA00022670"/>
    </source>
</evidence>
<dbReference type="GO" id="GO:0043418">
    <property type="term" value="P:homocysteine catabolic process"/>
    <property type="evidence" value="ECO:0007669"/>
    <property type="project" value="TreeGrafter"/>
</dbReference>
<evidence type="ECO:0000256" key="5">
    <source>
        <dbReference type="PIRSR" id="PIRSR005700-1"/>
    </source>
</evidence>
<dbReference type="KEGG" id="pcat:Pcatena_12840"/>
<keyword evidence="1 4" id="KW-0645">Protease</keyword>
<dbReference type="PANTHER" id="PTHR10363:SF2">
    <property type="entry name" value="BLEOMYCIN HYDROLASE"/>
    <property type="match status" value="1"/>
</dbReference>
<proteinExistence type="inferred from homology"/>
<keyword evidence="4 6" id="KW-0031">Aminopeptidase</keyword>
<evidence type="ECO:0000256" key="4">
    <source>
        <dbReference type="PIRNR" id="PIRNR005700"/>
    </source>
</evidence>
<dbReference type="GO" id="GO:0070005">
    <property type="term" value="F:cysteine-type aminopeptidase activity"/>
    <property type="evidence" value="ECO:0007669"/>
    <property type="project" value="InterPro"/>
</dbReference>
<dbReference type="Proteomes" id="UP000273154">
    <property type="component" value="Chromosome"/>
</dbReference>
<dbReference type="PIRSF" id="PIRSF005700">
    <property type="entry name" value="PepC"/>
    <property type="match status" value="1"/>
</dbReference>
<dbReference type="PANTHER" id="PTHR10363">
    <property type="entry name" value="BLEOMYCIN HYDROLASE"/>
    <property type="match status" value="1"/>
</dbReference>
<gene>
    <name evidence="6" type="primary">pepC</name>
    <name evidence="6" type="ORF">Pcatena_12840</name>
</gene>
<dbReference type="InterPro" id="IPR038765">
    <property type="entry name" value="Papain-like_cys_pep_sf"/>
</dbReference>
<organism evidence="6 7">
    <name type="scientific">Parolsenella catena</name>
    <dbReference type="NCBI Taxonomy" id="2003188"/>
    <lineage>
        <taxon>Bacteria</taxon>
        <taxon>Bacillati</taxon>
        <taxon>Actinomycetota</taxon>
        <taxon>Coriobacteriia</taxon>
        <taxon>Coriobacteriales</taxon>
        <taxon>Atopobiaceae</taxon>
        <taxon>Parolsenella</taxon>
    </lineage>
</organism>
<keyword evidence="3 4" id="KW-0788">Thiol protease</keyword>
<keyword evidence="7" id="KW-1185">Reference proteome</keyword>
<dbReference type="Gene3D" id="3.90.70.10">
    <property type="entry name" value="Cysteine proteinases"/>
    <property type="match status" value="1"/>
</dbReference>
<dbReference type="GO" id="GO:0009636">
    <property type="term" value="P:response to toxic substance"/>
    <property type="evidence" value="ECO:0007669"/>
    <property type="project" value="TreeGrafter"/>
</dbReference>
<dbReference type="OrthoDB" id="1111399at2"/>
<evidence type="ECO:0000256" key="2">
    <source>
        <dbReference type="ARBA" id="ARBA00022801"/>
    </source>
</evidence>
<dbReference type="GO" id="GO:0006508">
    <property type="term" value="P:proteolysis"/>
    <property type="evidence" value="ECO:0007669"/>
    <property type="project" value="UniProtKB-KW"/>
</dbReference>
<dbReference type="EMBL" id="AP019367">
    <property type="protein sequence ID" value="BBH50697.1"/>
    <property type="molecule type" value="Genomic_DNA"/>
</dbReference>
<keyword evidence="2 4" id="KW-0378">Hydrolase</keyword>
<feature type="active site" evidence="5">
    <location>
        <position position="96"/>
    </location>
</feature>
<evidence type="ECO:0000256" key="3">
    <source>
        <dbReference type="ARBA" id="ARBA00022807"/>
    </source>
</evidence>
<dbReference type="PROSITE" id="PS00139">
    <property type="entry name" value="THIOL_PROTEASE_CYS"/>
    <property type="match status" value="1"/>
</dbReference>
<reference evidence="7" key="1">
    <citation type="submission" date="2018-11" db="EMBL/GenBank/DDBJ databases">
        <title>Comparative genomics of Parolsenella catena and Libanicoccus massiliensis: Reclassification of Libanicoccus massiliensis as Parolsenella massiliensis comb. nov.</title>
        <authorList>
            <person name="Sakamoto M."/>
            <person name="Ikeyama N."/>
            <person name="Murakami T."/>
            <person name="Mori H."/>
            <person name="Yuki M."/>
            <person name="Ohkuma M."/>
        </authorList>
    </citation>
    <scope>NUCLEOTIDE SEQUENCE [LARGE SCALE GENOMIC DNA]</scope>
    <source>
        <strain evidence="7">JCM 31932</strain>
    </source>
</reference>
<dbReference type="InterPro" id="IPR000169">
    <property type="entry name" value="Pept_cys_AS"/>
</dbReference>
<comment type="similarity">
    <text evidence="4">Belongs to the peptidase C1 family.</text>
</comment>
<sequence>MSVSSPSKRYADYQCWNNATKENNVASDELDLSAVNELTNEFASVRANRVARNSVTALGVVEASVDRRQARNYQDTFGVSLKAAKTVTGQRHSGRCWMFSTLNVLRSKVLANLDIDDFEFSQNYIQFYDKLERCNSRLEYVIDTADRPWNDREVTQLMLTPVEDGGQFVFCCNLVKKWGAIPKALMPDTACNKDTAQMNALLTTLLRKDATILRKMAANGATLEELRAKKQEMLPEFHQILCCCLGEPPVTFDLAIEVGEGADVDASKVEEVVSANGGEPRRVLRDAGITPVEFVERYVKLDLSQYVELVNFPGETRPYEHAYGIRYFDPVIGGQRLRFLNMPMEDLENAAVESLKAGVPAFMMCAVNKNLMRKDEDFSGVLALDGMDLDGTFGVDLSQTKAEMIDDRECGMTHCMAFQGVELGEDGKPVAWRVENSWGDDFGFDGYLVMDADWFRLYGGDVVVERRFLPQRILDLWDTLPLEDVAYWDNMLAIG</sequence>